<feature type="compositionally biased region" description="Polar residues" evidence="1">
    <location>
        <begin position="1"/>
        <end position="14"/>
    </location>
</feature>
<sequence length="109" mass="11656">MLPTLGPQSEQPTASRRERTSTTGDVRRHPEMVPPQQAATPCPTPATNAPRRRAIPPAIDGLNPDTHYNTQLQAIRQVEEALTRQREGPAGAQAITGSTRPGSGLTPTT</sequence>
<feature type="region of interest" description="Disordered" evidence="1">
    <location>
        <begin position="1"/>
        <end position="66"/>
    </location>
</feature>
<dbReference type="Proteomes" id="UP000821853">
    <property type="component" value="Unassembled WGS sequence"/>
</dbReference>
<gene>
    <name evidence="2" type="ORF">HPB48_023834</name>
</gene>
<feature type="compositionally biased region" description="Low complexity" evidence="1">
    <location>
        <begin position="34"/>
        <end position="59"/>
    </location>
</feature>
<evidence type="ECO:0000313" key="3">
    <source>
        <dbReference type="Proteomes" id="UP000821853"/>
    </source>
</evidence>
<dbReference type="AlphaFoldDB" id="A0A9J6H621"/>
<reference evidence="2 3" key="1">
    <citation type="journal article" date="2020" name="Cell">
        <title>Large-Scale Comparative Analyses of Tick Genomes Elucidate Their Genetic Diversity and Vector Capacities.</title>
        <authorList>
            <consortium name="Tick Genome and Microbiome Consortium (TIGMIC)"/>
            <person name="Jia N."/>
            <person name="Wang J."/>
            <person name="Shi W."/>
            <person name="Du L."/>
            <person name="Sun Y."/>
            <person name="Zhan W."/>
            <person name="Jiang J.F."/>
            <person name="Wang Q."/>
            <person name="Zhang B."/>
            <person name="Ji P."/>
            <person name="Bell-Sakyi L."/>
            <person name="Cui X.M."/>
            <person name="Yuan T.T."/>
            <person name="Jiang B.G."/>
            <person name="Yang W.F."/>
            <person name="Lam T.T."/>
            <person name="Chang Q.C."/>
            <person name="Ding S.J."/>
            <person name="Wang X.J."/>
            <person name="Zhu J.G."/>
            <person name="Ruan X.D."/>
            <person name="Zhao L."/>
            <person name="Wei J.T."/>
            <person name="Ye R.Z."/>
            <person name="Que T.C."/>
            <person name="Du C.H."/>
            <person name="Zhou Y.H."/>
            <person name="Cheng J.X."/>
            <person name="Dai P.F."/>
            <person name="Guo W.B."/>
            <person name="Han X.H."/>
            <person name="Huang E.J."/>
            <person name="Li L.F."/>
            <person name="Wei W."/>
            <person name="Gao Y.C."/>
            <person name="Liu J.Z."/>
            <person name="Shao H.Z."/>
            <person name="Wang X."/>
            <person name="Wang C.C."/>
            <person name="Yang T.C."/>
            <person name="Huo Q.B."/>
            <person name="Li W."/>
            <person name="Chen H.Y."/>
            <person name="Chen S.E."/>
            <person name="Zhou L.G."/>
            <person name="Ni X.B."/>
            <person name="Tian J.H."/>
            <person name="Sheng Y."/>
            <person name="Liu T."/>
            <person name="Pan Y.S."/>
            <person name="Xia L.Y."/>
            <person name="Li J."/>
            <person name="Zhao F."/>
            <person name="Cao W.C."/>
        </authorList>
    </citation>
    <scope>NUCLEOTIDE SEQUENCE [LARGE SCALE GENOMIC DNA]</scope>
    <source>
        <strain evidence="2">HaeL-2018</strain>
    </source>
</reference>
<keyword evidence="3" id="KW-1185">Reference proteome</keyword>
<proteinExistence type="predicted"/>
<comment type="caution">
    <text evidence="2">The sequence shown here is derived from an EMBL/GenBank/DDBJ whole genome shotgun (WGS) entry which is preliminary data.</text>
</comment>
<feature type="compositionally biased region" description="Basic and acidic residues" evidence="1">
    <location>
        <begin position="15"/>
        <end position="31"/>
    </location>
</feature>
<accession>A0A9J6H621</accession>
<evidence type="ECO:0000256" key="1">
    <source>
        <dbReference type="SAM" id="MobiDB-lite"/>
    </source>
</evidence>
<organism evidence="2 3">
    <name type="scientific">Haemaphysalis longicornis</name>
    <name type="common">Bush tick</name>
    <dbReference type="NCBI Taxonomy" id="44386"/>
    <lineage>
        <taxon>Eukaryota</taxon>
        <taxon>Metazoa</taxon>
        <taxon>Ecdysozoa</taxon>
        <taxon>Arthropoda</taxon>
        <taxon>Chelicerata</taxon>
        <taxon>Arachnida</taxon>
        <taxon>Acari</taxon>
        <taxon>Parasitiformes</taxon>
        <taxon>Ixodida</taxon>
        <taxon>Ixodoidea</taxon>
        <taxon>Ixodidae</taxon>
        <taxon>Haemaphysalinae</taxon>
        <taxon>Haemaphysalis</taxon>
    </lineage>
</organism>
<dbReference type="VEuPathDB" id="VectorBase:HLOH_046174"/>
<dbReference type="EMBL" id="JABSTR010000976">
    <property type="protein sequence ID" value="KAH9383099.1"/>
    <property type="molecule type" value="Genomic_DNA"/>
</dbReference>
<name>A0A9J6H621_HAELO</name>
<protein>
    <submittedName>
        <fullName evidence="2">Uncharacterized protein</fullName>
    </submittedName>
</protein>
<feature type="compositionally biased region" description="Polar residues" evidence="1">
    <location>
        <begin position="95"/>
        <end position="109"/>
    </location>
</feature>
<evidence type="ECO:0000313" key="2">
    <source>
        <dbReference type="EMBL" id="KAH9383099.1"/>
    </source>
</evidence>
<feature type="region of interest" description="Disordered" evidence="1">
    <location>
        <begin position="83"/>
        <end position="109"/>
    </location>
</feature>